<feature type="region of interest" description="Disordered" evidence="2">
    <location>
        <begin position="423"/>
        <end position="442"/>
    </location>
</feature>
<evidence type="ECO:0000256" key="1">
    <source>
        <dbReference type="ARBA" id="ARBA00010197"/>
    </source>
</evidence>
<feature type="compositionally biased region" description="Basic and acidic residues" evidence="2">
    <location>
        <begin position="460"/>
        <end position="469"/>
    </location>
</feature>
<dbReference type="GO" id="GO:0005681">
    <property type="term" value="C:spliceosomal complex"/>
    <property type="evidence" value="ECO:0007669"/>
    <property type="project" value="InterPro"/>
</dbReference>
<dbReference type="STRING" id="105785.A0A2J7QDX1"/>
<dbReference type="GO" id="GO:0000398">
    <property type="term" value="P:mRNA splicing, via spliceosome"/>
    <property type="evidence" value="ECO:0007669"/>
    <property type="project" value="InterPro"/>
</dbReference>
<feature type="region of interest" description="Disordered" evidence="2">
    <location>
        <begin position="453"/>
        <end position="476"/>
    </location>
</feature>
<feature type="domain" description="SKI-interacting protein SKIP SNW" evidence="3">
    <location>
        <begin position="116"/>
        <end position="275"/>
    </location>
</feature>
<organism evidence="4 5">
    <name type="scientific">Cryptotermes secundus</name>
    <dbReference type="NCBI Taxonomy" id="105785"/>
    <lineage>
        <taxon>Eukaryota</taxon>
        <taxon>Metazoa</taxon>
        <taxon>Ecdysozoa</taxon>
        <taxon>Arthropoda</taxon>
        <taxon>Hexapoda</taxon>
        <taxon>Insecta</taxon>
        <taxon>Pterygota</taxon>
        <taxon>Neoptera</taxon>
        <taxon>Polyneoptera</taxon>
        <taxon>Dictyoptera</taxon>
        <taxon>Blattodea</taxon>
        <taxon>Blattoidea</taxon>
        <taxon>Termitoidae</taxon>
        <taxon>Kalotermitidae</taxon>
        <taxon>Cryptotermitinae</taxon>
        <taxon>Cryptotermes</taxon>
    </lineage>
</organism>
<evidence type="ECO:0000313" key="4">
    <source>
        <dbReference type="EMBL" id="PNF26779.1"/>
    </source>
</evidence>
<keyword evidence="5" id="KW-1185">Reference proteome</keyword>
<feature type="region of interest" description="Disordered" evidence="2">
    <location>
        <begin position="266"/>
        <end position="321"/>
    </location>
</feature>
<accession>A0A2J7QDX1</accession>
<dbReference type="Pfam" id="PF02731">
    <property type="entry name" value="SKIP_SNW"/>
    <property type="match status" value="1"/>
</dbReference>
<dbReference type="EMBL" id="NEVH01015416">
    <property type="protein sequence ID" value="PNF26779.1"/>
    <property type="molecule type" value="Genomic_DNA"/>
</dbReference>
<dbReference type="PANTHER" id="PTHR12096">
    <property type="entry name" value="NUCLEAR PROTEIN SKIP-RELATED"/>
    <property type="match status" value="1"/>
</dbReference>
<proteinExistence type="inferred from homology"/>
<evidence type="ECO:0000313" key="5">
    <source>
        <dbReference type="Proteomes" id="UP000235965"/>
    </source>
</evidence>
<feature type="compositionally biased region" description="Basic and acidic residues" evidence="2">
    <location>
        <begin position="266"/>
        <end position="278"/>
    </location>
</feature>
<dbReference type="InParanoid" id="A0A2J7QDX1"/>
<dbReference type="InterPro" id="IPR017862">
    <property type="entry name" value="SKI-int_prot_SKIP"/>
</dbReference>
<feature type="compositionally biased region" description="Basic and acidic residues" evidence="2">
    <location>
        <begin position="286"/>
        <end position="300"/>
    </location>
</feature>
<gene>
    <name evidence="4" type="ORF">B7P43_G17925</name>
</gene>
<dbReference type="Proteomes" id="UP000235965">
    <property type="component" value="Unassembled WGS sequence"/>
</dbReference>
<dbReference type="OrthoDB" id="666364at2759"/>
<feature type="region of interest" description="Disordered" evidence="2">
    <location>
        <begin position="149"/>
        <end position="176"/>
    </location>
</feature>
<evidence type="ECO:0000256" key="2">
    <source>
        <dbReference type="SAM" id="MobiDB-lite"/>
    </source>
</evidence>
<reference evidence="4 5" key="1">
    <citation type="submission" date="2017-12" db="EMBL/GenBank/DDBJ databases">
        <title>Hemimetabolous genomes reveal molecular basis of termite eusociality.</title>
        <authorList>
            <person name="Harrison M.C."/>
            <person name="Jongepier E."/>
            <person name="Robertson H.M."/>
            <person name="Arning N."/>
            <person name="Bitard-Feildel T."/>
            <person name="Chao H."/>
            <person name="Childers C.P."/>
            <person name="Dinh H."/>
            <person name="Doddapaneni H."/>
            <person name="Dugan S."/>
            <person name="Gowin J."/>
            <person name="Greiner C."/>
            <person name="Han Y."/>
            <person name="Hu H."/>
            <person name="Hughes D.S.T."/>
            <person name="Huylmans A.-K."/>
            <person name="Kemena C."/>
            <person name="Kremer L.P.M."/>
            <person name="Lee S.L."/>
            <person name="Lopez-Ezquerra A."/>
            <person name="Mallet L."/>
            <person name="Monroy-Kuhn J.M."/>
            <person name="Moser A."/>
            <person name="Murali S.C."/>
            <person name="Muzny D.M."/>
            <person name="Otani S."/>
            <person name="Piulachs M.-D."/>
            <person name="Poelchau M."/>
            <person name="Qu J."/>
            <person name="Schaub F."/>
            <person name="Wada-Katsumata A."/>
            <person name="Worley K.C."/>
            <person name="Xie Q."/>
            <person name="Ylla G."/>
            <person name="Poulsen M."/>
            <person name="Gibbs R.A."/>
            <person name="Schal C."/>
            <person name="Richards S."/>
            <person name="Belles X."/>
            <person name="Korb J."/>
            <person name="Bornberg-Bauer E."/>
        </authorList>
    </citation>
    <scope>NUCLEOTIDE SEQUENCE [LARGE SCALE GENOMIC DNA]</scope>
    <source>
        <tissue evidence="4">Whole body</tissue>
    </source>
</reference>
<dbReference type="InterPro" id="IPR004015">
    <property type="entry name" value="SKI-int_prot_SKIP_SNW-dom"/>
</dbReference>
<dbReference type="EMBL" id="NEVH01015416">
    <property type="protein sequence ID" value="PNF26780.1"/>
    <property type="molecule type" value="Genomic_DNA"/>
</dbReference>
<comment type="caution">
    <text evidence="4">The sequence shown here is derived from an EMBL/GenBank/DDBJ whole genome shotgun (WGS) entry which is preliminary data.</text>
</comment>
<dbReference type="AlphaFoldDB" id="A0A2J7QDX1"/>
<name>A0A2J7QDX1_9NEOP</name>
<comment type="similarity">
    <text evidence="1">Belongs to the SNW family.</text>
</comment>
<sequence length="476" mass="54306">MDSGDGGAFPQIPVAQYPLNMGREGKEGTSNVLAVQLDAQGKVKYAVLARQGHSKDKIIYSKLTDLLPAEVVAEDDPSLERPSEDDVRETTDKTRLALERLTHTKIAAAMPVSCAHYIRYTPFWQGAAYNSGAKQRVIRMVEAQKDPMEPPKFKINKKIPRGPPSPPVPVLHSPTRKVSVKEKNEWKIPPCISNWKNAKGYAIPLDKHLAADGRGLQQVHINENVAKVAEALYIANRKVREAVEMRAQLQKKLAQKQREKKEEHLRQLAQKAREEEAGIRTQAAATDKDEEARKRDQLRYERHKGRQRDRNTARAASYKRSKLQREWERDISEQIALGLPAKNISGGEVQFDQRLFNTTQGMDSGYGDDELYNVYDKPWHESGTLGAHIYRPSRNLDKDVYRDNLDKLIKTNRFVPDKEFSSTDLTATRSGPVQFEKEEDPFGLGKFLTQAKCASKRHKDGRDQREEERHKRKRQE</sequence>
<evidence type="ECO:0000259" key="3">
    <source>
        <dbReference type="Pfam" id="PF02731"/>
    </source>
</evidence>
<dbReference type="FunCoup" id="A0A2J7QDX1">
    <property type="interactions" value="1722"/>
</dbReference>
<protein>
    <submittedName>
        <fullName evidence="4">SNW domain-containing protein 1</fullName>
    </submittedName>
</protein>